<dbReference type="Pfam" id="PF03144">
    <property type="entry name" value="GTP_EFTU_D2"/>
    <property type="match status" value="1"/>
</dbReference>
<evidence type="ECO:0000256" key="6">
    <source>
        <dbReference type="ARBA" id="ARBA00023134"/>
    </source>
</evidence>
<keyword evidence="5" id="KW-0648">Protein biosynthesis</keyword>
<dbReference type="GO" id="GO:0003746">
    <property type="term" value="F:translation elongation factor activity"/>
    <property type="evidence" value="ECO:0007669"/>
    <property type="project" value="InterPro"/>
</dbReference>
<dbReference type="InterPro" id="IPR009000">
    <property type="entry name" value="Transl_B-barrel_sf"/>
</dbReference>
<feature type="non-terminal residue" evidence="10">
    <location>
        <position position="1"/>
    </location>
</feature>
<dbReference type="InterPro" id="IPR015191">
    <property type="entry name" value="SelB_WHD4"/>
</dbReference>
<keyword evidence="3" id="KW-0963">Cytoplasm</keyword>
<dbReference type="InterPro" id="IPR000795">
    <property type="entry name" value="T_Tr_GTP-bd_dom"/>
</dbReference>
<dbReference type="Pfam" id="PF09107">
    <property type="entry name" value="WHD_3rd_SelB"/>
    <property type="match status" value="1"/>
</dbReference>
<protein>
    <recommendedName>
        <fullName evidence="2">Selenocysteine-specific elongation factor</fullName>
    </recommendedName>
    <alternativeName>
        <fullName evidence="8">SelB translation factor</fullName>
    </alternativeName>
</protein>
<dbReference type="SUPFAM" id="SSF50447">
    <property type="entry name" value="Translation proteins"/>
    <property type="match status" value="1"/>
</dbReference>
<organism evidence="10">
    <name type="scientific">marine metagenome</name>
    <dbReference type="NCBI Taxonomy" id="408172"/>
    <lineage>
        <taxon>unclassified sequences</taxon>
        <taxon>metagenomes</taxon>
        <taxon>ecological metagenomes</taxon>
    </lineage>
</organism>
<dbReference type="SUPFAM" id="SSF46785">
    <property type="entry name" value="Winged helix' DNA-binding domain"/>
    <property type="match status" value="1"/>
</dbReference>
<reference evidence="10" key="1">
    <citation type="submission" date="2018-05" db="EMBL/GenBank/DDBJ databases">
        <authorList>
            <person name="Lanie J.A."/>
            <person name="Ng W.-L."/>
            <person name="Kazmierczak K.M."/>
            <person name="Andrzejewski T.M."/>
            <person name="Davidsen T.M."/>
            <person name="Wayne K.J."/>
            <person name="Tettelin H."/>
            <person name="Glass J.I."/>
            <person name="Rusch D."/>
            <person name="Podicherti R."/>
            <person name="Tsui H.-C.T."/>
            <person name="Winkler M.E."/>
        </authorList>
    </citation>
    <scope>NUCLEOTIDE SEQUENCE</scope>
</reference>
<dbReference type="Gene3D" id="3.40.50.300">
    <property type="entry name" value="P-loop containing nucleotide triphosphate hydrolases"/>
    <property type="match status" value="1"/>
</dbReference>
<dbReference type="GO" id="GO:0003924">
    <property type="term" value="F:GTPase activity"/>
    <property type="evidence" value="ECO:0007669"/>
    <property type="project" value="InterPro"/>
</dbReference>
<dbReference type="GO" id="GO:0005525">
    <property type="term" value="F:GTP binding"/>
    <property type="evidence" value="ECO:0007669"/>
    <property type="project" value="UniProtKB-KW"/>
</dbReference>
<feature type="domain" description="Tr-type G" evidence="9">
    <location>
        <begin position="1"/>
        <end position="171"/>
    </location>
</feature>
<dbReference type="InterPro" id="IPR036388">
    <property type="entry name" value="WH-like_DNA-bd_sf"/>
</dbReference>
<evidence type="ECO:0000256" key="4">
    <source>
        <dbReference type="ARBA" id="ARBA00022741"/>
    </source>
</evidence>
<keyword evidence="4" id="KW-0547">Nucleotide-binding</keyword>
<accession>A0A381RG44</accession>
<dbReference type="EMBL" id="UINC01001846">
    <property type="protein sequence ID" value="SUZ89869.1"/>
    <property type="molecule type" value="Genomic_DNA"/>
</dbReference>
<comment type="subcellular location">
    <subcellularLocation>
        <location evidence="1">Cytoplasm</location>
    </subcellularLocation>
</comment>
<dbReference type="PRINTS" id="PR00315">
    <property type="entry name" value="ELONGATNFCT"/>
</dbReference>
<dbReference type="PANTHER" id="PTHR43721">
    <property type="entry name" value="ELONGATION FACTOR TU-RELATED"/>
    <property type="match status" value="1"/>
</dbReference>
<dbReference type="GO" id="GO:0003723">
    <property type="term" value="F:RNA binding"/>
    <property type="evidence" value="ECO:0007669"/>
    <property type="project" value="InterPro"/>
</dbReference>
<dbReference type="PROSITE" id="PS51722">
    <property type="entry name" value="G_TR_2"/>
    <property type="match status" value="1"/>
</dbReference>
<evidence type="ECO:0000256" key="3">
    <source>
        <dbReference type="ARBA" id="ARBA00022490"/>
    </source>
</evidence>
<evidence type="ECO:0000256" key="7">
    <source>
        <dbReference type="ARBA" id="ARBA00025526"/>
    </source>
</evidence>
<dbReference type="InterPro" id="IPR050055">
    <property type="entry name" value="EF-Tu_GTPase"/>
</dbReference>
<dbReference type="CDD" id="cd04171">
    <property type="entry name" value="SelB"/>
    <property type="match status" value="1"/>
</dbReference>
<dbReference type="GO" id="GO:0005829">
    <property type="term" value="C:cytosol"/>
    <property type="evidence" value="ECO:0007669"/>
    <property type="project" value="TreeGrafter"/>
</dbReference>
<dbReference type="SUPFAM" id="SSF52540">
    <property type="entry name" value="P-loop containing nucleoside triphosphate hydrolases"/>
    <property type="match status" value="1"/>
</dbReference>
<dbReference type="Gene3D" id="1.10.10.10">
    <property type="entry name" value="Winged helix-like DNA-binding domain superfamily/Winged helix DNA-binding domain"/>
    <property type="match status" value="1"/>
</dbReference>
<name>A0A381RG44_9ZZZZ</name>
<dbReference type="InterPro" id="IPR004161">
    <property type="entry name" value="EFTu-like_2"/>
</dbReference>
<dbReference type="Gene3D" id="2.40.30.10">
    <property type="entry name" value="Translation factors"/>
    <property type="match status" value="2"/>
</dbReference>
<evidence type="ECO:0000313" key="10">
    <source>
        <dbReference type="EMBL" id="SUZ89869.1"/>
    </source>
</evidence>
<evidence type="ECO:0000256" key="5">
    <source>
        <dbReference type="ARBA" id="ARBA00022917"/>
    </source>
</evidence>
<dbReference type="InterPro" id="IPR057335">
    <property type="entry name" value="Beta-barrel_SelB"/>
</dbReference>
<dbReference type="Pfam" id="PF25461">
    <property type="entry name" value="Beta-barrel_SelB"/>
    <property type="match status" value="1"/>
</dbReference>
<dbReference type="AlphaFoldDB" id="A0A381RG44"/>
<comment type="function">
    <text evidence="7">Translation factor necessary for the incorporation of selenocysteine into proteins. It probably replaces EF-Tu for the insertion of selenocysteine directed by the UGA codon. SelB binds GTP and GDP.</text>
</comment>
<dbReference type="InterPro" id="IPR009001">
    <property type="entry name" value="Transl_elong_EF1A/Init_IF2_C"/>
</dbReference>
<dbReference type="InterPro" id="IPR036390">
    <property type="entry name" value="WH_DNA-bd_sf"/>
</dbReference>
<proteinExistence type="predicted"/>
<dbReference type="InterPro" id="IPR004535">
    <property type="entry name" value="Transl_elong_SelB"/>
</dbReference>
<dbReference type="Pfam" id="PF00009">
    <property type="entry name" value="GTP_EFTU"/>
    <property type="match status" value="1"/>
</dbReference>
<evidence type="ECO:0000256" key="8">
    <source>
        <dbReference type="ARBA" id="ARBA00031615"/>
    </source>
</evidence>
<sequence>VHVVATAGHVDHGKSTLVEALTGTDPDRFAEEKARGLTIDLGFADTTLPSGAILSLVDVPGHVRFIKNMLAGVGAVDACLFVVAATEGWKPQSEEHLRILELLGVGHGIVALTKVGPADDDLVELAHLEVEERMAGTFLEGAPVIRTDAPTGVGVVELRAALDDLLATTPMATDHGRPRLWVDRAFSARGSGTVVTGTLTGGRLRTDDEMEVHPSGDIVRVRALQNHHAERDEVPPGSRCAVNLVGVSHDEVARGDVLVRAGQWHHTTVVDASLRVLDRLDHPVSRRGAHVLYLGSGEHPVRMRILGPEALEPGDEGSVRLHLPMPLPLLPGDRFVLRESGRAETVGGGEVLDVDPTERASRARPDRSVDRVVRERGWVDAEELERLTGERRDPDVDCWVVDPTELHTTLVDLRAALVDAGPLGLDLSTINEHSRAAVDLLDGVVVEAGRLTTADAVDPLVDHPFVAALAASPFAPPGPEGVDRGELRELVRRGIVVEVEGIFFAASALDSAAGLAASILAEHPEGFTVSTFREAAGNTRKHAMPLLARLDETGVTRRRGDVRIAGPRLPEG</sequence>
<dbReference type="InterPro" id="IPR027417">
    <property type="entry name" value="P-loop_NTPase"/>
</dbReference>
<dbReference type="GO" id="GO:0001514">
    <property type="term" value="P:selenocysteine incorporation"/>
    <property type="evidence" value="ECO:0007669"/>
    <property type="project" value="InterPro"/>
</dbReference>
<dbReference type="NCBIfam" id="TIGR00475">
    <property type="entry name" value="selB"/>
    <property type="match status" value="1"/>
</dbReference>
<dbReference type="PANTHER" id="PTHR43721:SF22">
    <property type="entry name" value="ELONGATION FACTOR TU, MITOCHONDRIAL"/>
    <property type="match status" value="1"/>
</dbReference>
<gene>
    <name evidence="10" type="ORF">METZ01_LOCUS42723</name>
</gene>
<evidence type="ECO:0000256" key="2">
    <source>
        <dbReference type="ARBA" id="ARBA00015953"/>
    </source>
</evidence>
<evidence type="ECO:0000259" key="9">
    <source>
        <dbReference type="PROSITE" id="PS51722"/>
    </source>
</evidence>
<dbReference type="SUPFAM" id="SSF50465">
    <property type="entry name" value="EF-Tu/eEF-1alpha/eIF2-gamma C-terminal domain"/>
    <property type="match status" value="1"/>
</dbReference>
<evidence type="ECO:0000256" key="1">
    <source>
        <dbReference type="ARBA" id="ARBA00004496"/>
    </source>
</evidence>
<keyword evidence="6" id="KW-0342">GTP-binding</keyword>